<keyword evidence="3" id="KW-0808">Transferase</keyword>
<name>A0ABR7W866_9ACTN</name>
<dbReference type="Proteomes" id="UP000602395">
    <property type="component" value="Unassembled WGS sequence"/>
</dbReference>
<dbReference type="Pfam" id="PF08484">
    <property type="entry name" value="Methyltransf_14"/>
    <property type="match status" value="1"/>
</dbReference>
<dbReference type="Pfam" id="PF13489">
    <property type="entry name" value="Methyltransf_23"/>
    <property type="match status" value="1"/>
</dbReference>
<dbReference type="Gene3D" id="3.40.50.150">
    <property type="entry name" value="Vaccinia Virus protein VP39"/>
    <property type="match status" value="1"/>
</dbReference>
<reference evidence="3 4" key="1">
    <citation type="submission" date="2020-09" db="EMBL/GenBank/DDBJ databases">
        <title>Novel species in genus Gordonia.</title>
        <authorList>
            <person name="Zhang G."/>
        </authorList>
    </citation>
    <scope>NUCLEOTIDE SEQUENCE [LARGE SCALE GENOMIC DNA]</scope>
    <source>
        <strain evidence="3 4">ON-33</strain>
    </source>
</reference>
<feature type="domain" description="C-methyltransferase" evidence="2">
    <location>
        <begin position="198"/>
        <end position="355"/>
    </location>
</feature>
<keyword evidence="3" id="KW-0489">Methyltransferase</keyword>
<dbReference type="Gene3D" id="3.40.50.720">
    <property type="entry name" value="NAD(P)-binding Rossmann-like Domain"/>
    <property type="match status" value="1"/>
</dbReference>
<evidence type="ECO:0000259" key="2">
    <source>
        <dbReference type="Pfam" id="PF08484"/>
    </source>
</evidence>
<dbReference type="InterPro" id="IPR029063">
    <property type="entry name" value="SAM-dependent_MTases_sf"/>
</dbReference>
<dbReference type="SUPFAM" id="SSF53335">
    <property type="entry name" value="S-adenosyl-L-methionine-dependent methyltransferases"/>
    <property type="match status" value="1"/>
</dbReference>
<gene>
    <name evidence="3" type="ORF">IDF66_05430</name>
</gene>
<evidence type="ECO:0000313" key="4">
    <source>
        <dbReference type="Proteomes" id="UP000602395"/>
    </source>
</evidence>
<evidence type="ECO:0000256" key="1">
    <source>
        <dbReference type="SAM" id="MobiDB-lite"/>
    </source>
</evidence>
<proteinExistence type="predicted"/>
<organism evidence="3 4">
    <name type="scientific">Gordonia hankookensis</name>
    <dbReference type="NCBI Taxonomy" id="589403"/>
    <lineage>
        <taxon>Bacteria</taxon>
        <taxon>Bacillati</taxon>
        <taxon>Actinomycetota</taxon>
        <taxon>Actinomycetes</taxon>
        <taxon>Mycobacteriales</taxon>
        <taxon>Gordoniaceae</taxon>
        <taxon>Gordonia</taxon>
    </lineage>
</organism>
<comment type="caution">
    <text evidence="3">The sequence shown here is derived from an EMBL/GenBank/DDBJ whole genome shotgun (WGS) entry which is preliminary data.</text>
</comment>
<keyword evidence="4" id="KW-1185">Reference proteome</keyword>
<evidence type="ECO:0000313" key="3">
    <source>
        <dbReference type="EMBL" id="MBD1319016.1"/>
    </source>
</evidence>
<protein>
    <submittedName>
        <fullName evidence="3">Methyltransferase domain-containing protein</fullName>
    </submittedName>
</protein>
<dbReference type="Gene3D" id="6.20.50.110">
    <property type="entry name" value="Methyltransferase, zinc-binding domain"/>
    <property type="match status" value="1"/>
</dbReference>
<dbReference type="GO" id="GO:0008168">
    <property type="term" value="F:methyltransferase activity"/>
    <property type="evidence" value="ECO:0007669"/>
    <property type="project" value="UniProtKB-KW"/>
</dbReference>
<accession>A0ABR7W866</accession>
<dbReference type="InterPro" id="IPR013691">
    <property type="entry name" value="MeTrfase_14"/>
</dbReference>
<dbReference type="EMBL" id="JACWMS010000001">
    <property type="protein sequence ID" value="MBD1319016.1"/>
    <property type="molecule type" value="Genomic_DNA"/>
</dbReference>
<dbReference type="GO" id="GO:0032259">
    <property type="term" value="P:methylation"/>
    <property type="evidence" value="ECO:0007669"/>
    <property type="project" value="UniProtKB-KW"/>
</dbReference>
<sequence length="361" mass="38666">MSPILDLGDQPDPDALRDRPDSEPAPEAPVKLAICSSCALVQLVGDRPIGPRPEHGHSMALPVDDPWPRLIAETIGRDRMVVWDVDGSSGLPATALAGTGHVAGAVQELRDQVDLVLVGHALAHVDDFDGLIAEAAAVLAPHGLVAIDFHHVLGLAQGQFDVVSHSHRSYLSLLSLEHALERNGLVTIAAQQISEYAGTVRVLAASAATSTQVADGLFDPERIRTVERAERVTDASGYSDLGRRARHVCDDLTEFLRGCRRDGRSVVGYGAASRATALINIAGIGTDLLPLVADRSTAKQGRLLPRALIPIRDPAAIEEAAADDIVILVWPLAAQIMEQLAMARHRNARFVRFMPELTFLT</sequence>
<dbReference type="InterPro" id="IPR038576">
    <property type="entry name" value="Methyltransf_Zn-bd_dom_put_sf"/>
</dbReference>
<feature type="region of interest" description="Disordered" evidence="1">
    <location>
        <begin position="1"/>
        <end position="28"/>
    </location>
</feature>